<evidence type="ECO:0000313" key="11">
    <source>
        <dbReference type="Proteomes" id="UP001408789"/>
    </source>
</evidence>
<comment type="subcellular location">
    <subcellularLocation>
        <location evidence="8">Mitochondrion</location>
    </subcellularLocation>
    <subcellularLocation>
        <location evidence="8">Plastid</location>
        <location evidence="8">Chloroplast</location>
    </subcellularLocation>
</comment>
<dbReference type="PROSITE" id="PS01234">
    <property type="entry name" value="GATB"/>
    <property type="match status" value="1"/>
</dbReference>
<dbReference type="InterPro" id="IPR017958">
    <property type="entry name" value="Gln-tRNA_amidoTrfase_suB_CS"/>
</dbReference>
<evidence type="ECO:0000259" key="9">
    <source>
        <dbReference type="SMART" id="SM00845"/>
    </source>
</evidence>
<dbReference type="GO" id="GO:0070681">
    <property type="term" value="P:glutaminyl-tRNAGln biosynthesis via transamidation"/>
    <property type="evidence" value="ECO:0007669"/>
    <property type="project" value="UniProtKB-UniRule"/>
</dbReference>
<keyword evidence="8" id="KW-0934">Plastid</keyword>
<feature type="domain" description="Asn/Gln amidotransferase" evidence="9">
    <location>
        <begin position="396"/>
        <end position="543"/>
    </location>
</feature>
<evidence type="ECO:0000313" key="10">
    <source>
        <dbReference type="EMBL" id="KAK9058430.1"/>
    </source>
</evidence>
<evidence type="ECO:0000256" key="8">
    <source>
        <dbReference type="HAMAP-Rule" id="MF_03147"/>
    </source>
</evidence>
<keyword evidence="5 8" id="KW-0648">Protein biosynthesis</keyword>
<keyword evidence="8" id="KW-0150">Chloroplast</keyword>
<keyword evidence="2 8" id="KW-0436">Ligase</keyword>
<protein>
    <recommendedName>
        <fullName evidence="8">Glutamyl-tRNA(Gln) amidotransferase subunit B, chloroplastic/mitochondrial</fullName>
        <shortName evidence="8">Glu-AdT subunit B</shortName>
        <ecNumber evidence="8">6.3.5.-</ecNumber>
    </recommendedName>
</protein>
<dbReference type="EC" id="6.3.5.-" evidence="8"/>
<dbReference type="HAMAP" id="MF_00121">
    <property type="entry name" value="GatB"/>
    <property type="match status" value="1"/>
</dbReference>
<keyword evidence="4 8" id="KW-0067">ATP-binding</keyword>
<comment type="caution">
    <text evidence="10">The sequence shown here is derived from an EMBL/GenBank/DDBJ whole genome shotgun (WGS) entry which is preliminary data.</text>
</comment>
<evidence type="ECO:0000256" key="5">
    <source>
        <dbReference type="ARBA" id="ARBA00022917"/>
    </source>
</evidence>
<sequence length="547" mass="60806">MALTLFRGIHTRPLLPYSSAFSARKHVIFCSMQSTQTETSMKTKQQAPSNFTETARAKAVEKVLKDYEAIIGIETHVQLSTTTKAFCGCAYTYGSQPNSCVCPVCMGLPGALPVLNSKVIKCAVMLGLALNCKLSLSSKFDRKQYFYPDLPKGYQISQFDIPIATNGFIDVDLPLEFGGGHRRFGITRVHMEEDAGKLLHTGSGPYSQVDLNRAGVPLLEIVSEPDMRTGIEAAEYAAELQRVVRYLGVGNGNMQEGSLRCDVNVSIRPIGQLEFGTKVEIKNLNSFSAMSRAIDFEIARQAELYNQGQADEIVQETRLWEEGSQKTFTMRKKEGLADYRYFPEPDLPEVVLTEEYVNGIRESLPELPEMKRRRYEEMGLTMQDILFLANDVNVAEFFDATIAKVPDIKLAANWIMGDIAAYMKNEKLSINEIKLSPQELSELITSIKSGTISGKIGKEILIELMKKGGTVKGLIEEKDLVQIVDPVEIEKIIDKVIANNPKQLEQYRGGKTKLQGFFAGQVMKESKGKANPGLVNKILIEKLNAKS</sequence>
<dbReference type="GO" id="GO:0009507">
    <property type="term" value="C:chloroplast"/>
    <property type="evidence" value="ECO:0007669"/>
    <property type="project" value="UniProtKB-SubCell"/>
</dbReference>
<dbReference type="Pfam" id="PF02934">
    <property type="entry name" value="GatB_N"/>
    <property type="match status" value="1"/>
</dbReference>
<comment type="function">
    <text evidence="8">Allows the formation of correctly charged Gln-tRNA(Gln) through the transamidation of misacylated Glu-tRNA(Gln) in chloroplasts and mitochondria. The reaction takes place in the presence of glutamine and ATP through an activated gamma-phospho-Glu-tRNA(Gln).</text>
</comment>
<dbReference type="PANTHER" id="PTHR11659:SF0">
    <property type="entry name" value="GLUTAMYL-TRNA(GLN) AMIDOTRANSFERASE SUBUNIT B, MITOCHONDRIAL"/>
    <property type="match status" value="1"/>
</dbReference>
<dbReference type="NCBIfam" id="TIGR00133">
    <property type="entry name" value="gatB"/>
    <property type="match status" value="1"/>
</dbReference>
<evidence type="ECO:0000256" key="3">
    <source>
        <dbReference type="ARBA" id="ARBA00022741"/>
    </source>
</evidence>
<reference evidence="10 11" key="1">
    <citation type="submission" date="2024-04" db="EMBL/GenBank/DDBJ databases">
        <title>The reference genome of an endangered Asteraceae, Deinandra increscens subsp. villosa, native to the Central Coast of California.</title>
        <authorList>
            <person name="Guilliams M."/>
            <person name="Hasenstab-Lehman K."/>
            <person name="Meyer R."/>
            <person name="Mcevoy S."/>
        </authorList>
    </citation>
    <scope>NUCLEOTIDE SEQUENCE [LARGE SCALE GENOMIC DNA]</scope>
    <source>
        <tissue evidence="10">Leaf</tissue>
    </source>
</reference>
<name>A0AAP0CQC8_9ASTR</name>
<dbReference type="InterPro" id="IPR004413">
    <property type="entry name" value="GatB"/>
</dbReference>
<dbReference type="Proteomes" id="UP001408789">
    <property type="component" value="Unassembled WGS sequence"/>
</dbReference>
<dbReference type="NCBIfam" id="NF004014">
    <property type="entry name" value="PRK05477.1-4"/>
    <property type="match status" value="1"/>
</dbReference>
<keyword evidence="11" id="KW-1185">Reference proteome</keyword>
<dbReference type="SUPFAM" id="SSF89095">
    <property type="entry name" value="GatB/YqeY motif"/>
    <property type="match status" value="1"/>
</dbReference>
<keyword evidence="3 8" id="KW-0547">Nucleotide-binding</keyword>
<comment type="catalytic activity">
    <reaction evidence="7 8">
        <text>L-glutamyl-tRNA(Gln) + L-glutamine + ATP + H2O = L-glutaminyl-tRNA(Gln) + L-glutamate + ADP + phosphate + H(+)</text>
        <dbReference type="Rhea" id="RHEA:17521"/>
        <dbReference type="Rhea" id="RHEA-COMP:9681"/>
        <dbReference type="Rhea" id="RHEA-COMP:9684"/>
        <dbReference type="ChEBI" id="CHEBI:15377"/>
        <dbReference type="ChEBI" id="CHEBI:15378"/>
        <dbReference type="ChEBI" id="CHEBI:29985"/>
        <dbReference type="ChEBI" id="CHEBI:30616"/>
        <dbReference type="ChEBI" id="CHEBI:43474"/>
        <dbReference type="ChEBI" id="CHEBI:58359"/>
        <dbReference type="ChEBI" id="CHEBI:78520"/>
        <dbReference type="ChEBI" id="CHEBI:78521"/>
        <dbReference type="ChEBI" id="CHEBI:456216"/>
    </reaction>
</comment>
<dbReference type="NCBIfam" id="NF004012">
    <property type="entry name" value="PRK05477.1-2"/>
    <property type="match status" value="1"/>
</dbReference>
<comment type="catalytic activity">
    <reaction evidence="6">
        <text>L-aspartyl-tRNA(Asn) + L-glutamine + ATP + H2O = L-asparaginyl-tRNA(Asn) + L-glutamate + ADP + phosphate + 2 H(+)</text>
        <dbReference type="Rhea" id="RHEA:14513"/>
        <dbReference type="Rhea" id="RHEA-COMP:9674"/>
        <dbReference type="Rhea" id="RHEA-COMP:9677"/>
        <dbReference type="ChEBI" id="CHEBI:15377"/>
        <dbReference type="ChEBI" id="CHEBI:15378"/>
        <dbReference type="ChEBI" id="CHEBI:29985"/>
        <dbReference type="ChEBI" id="CHEBI:30616"/>
        <dbReference type="ChEBI" id="CHEBI:43474"/>
        <dbReference type="ChEBI" id="CHEBI:58359"/>
        <dbReference type="ChEBI" id="CHEBI:78515"/>
        <dbReference type="ChEBI" id="CHEBI:78516"/>
        <dbReference type="ChEBI" id="CHEBI:456216"/>
    </reaction>
</comment>
<dbReference type="GO" id="GO:0032543">
    <property type="term" value="P:mitochondrial translation"/>
    <property type="evidence" value="ECO:0007669"/>
    <property type="project" value="UniProtKB-UniRule"/>
</dbReference>
<dbReference type="GO" id="GO:0005739">
    <property type="term" value="C:mitochondrion"/>
    <property type="evidence" value="ECO:0007669"/>
    <property type="project" value="UniProtKB-SubCell"/>
</dbReference>
<accession>A0AAP0CQC8</accession>
<evidence type="ECO:0000256" key="6">
    <source>
        <dbReference type="ARBA" id="ARBA00047380"/>
    </source>
</evidence>
<dbReference type="SMART" id="SM00845">
    <property type="entry name" value="GatB_Yqey"/>
    <property type="match status" value="1"/>
</dbReference>
<dbReference type="GO" id="GO:0005524">
    <property type="term" value="F:ATP binding"/>
    <property type="evidence" value="ECO:0007669"/>
    <property type="project" value="UniProtKB-KW"/>
</dbReference>
<dbReference type="EMBL" id="JBCNJP010000023">
    <property type="protein sequence ID" value="KAK9058430.1"/>
    <property type="molecule type" value="Genomic_DNA"/>
</dbReference>
<dbReference type="InterPro" id="IPR023168">
    <property type="entry name" value="GatB_Yqey_C_2"/>
</dbReference>
<dbReference type="PANTHER" id="PTHR11659">
    <property type="entry name" value="GLUTAMYL-TRNA GLN AMIDOTRANSFERASE SUBUNIT B MITOCHONDRIAL AND PROKARYOTIC PET112-RELATED"/>
    <property type="match status" value="1"/>
</dbReference>
<evidence type="ECO:0000256" key="2">
    <source>
        <dbReference type="ARBA" id="ARBA00022598"/>
    </source>
</evidence>
<organism evidence="10 11">
    <name type="scientific">Deinandra increscens subsp. villosa</name>
    <dbReference type="NCBI Taxonomy" id="3103831"/>
    <lineage>
        <taxon>Eukaryota</taxon>
        <taxon>Viridiplantae</taxon>
        <taxon>Streptophyta</taxon>
        <taxon>Embryophyta</taxon>
        <taxon>Tracheophyta</taxon>
        <taxon>Spermatophyta</taxon>
        <taxon>Magnoliopsida</taxon>
        <taxon>eudicotyledons</taxon>
        <taxon>Gunneridae</taxon>
        <taxon>Pentapetalae</taxon>
        <taxon>asterids</taxon>
        <taxon>campanulids</taxon>
        <taxon>Asterales</taxon>
        <taxon>Asteraceae</taxon>
        <taxon>Asteroideae</taxon>
        <taxon>Heliantheae alliance</taxon>
        <taxon>Madieae</taxon>
        <taxon>Madiinae</taxon>
        <taxon>Deinandra</taxon>
    </lineage>
</organism>
<dbReference type="InterPro" id="IPR006075">
    <property type="entry name" value="Asn/Gln-tRNA_Trfase_suB/E_cat"/>
</dbReference>
<dbReference type="SUPFAM" id="SSF55931">
    <property type="entry name" value="Glutamine synthetase/guanido kinase"/>
    <property type="match status" value="1"/>
</dbReference>
<dbReference type="FunFam" id="1.10.10.410:FF:000001">
    <property type="entry name" value="Aspartyl/glutamyl-tRNA(Asn/Gln) amidotransferase subunit B"/>
    <property type="match status" value="1"/>
</dbReference>
<comment type="similarity">
    <text evidence="1 8">Belongs to the GatB/GatE family. GatB subfamily.</text>
</comment>
<dbReference type="InterPro" id="IPR017959">
    <property type="entry name" value="Asn/Gln-tRNA_amidoTrfase_suB/E"/>
</dbReference>
<gene>
    <name evidence="8" type="primary">GATB</name>
    <name evidence="10" type="ORF">SSX86_023272</name>
</gene>
<comment type="subunit">
    <text evidence="8">Subunit of the heterotrimeric GatCAB amidotransferase (AdT) complex, composed of A, B and C subunits.</text>
</comment>
<evidence type="ECO:0000256" key="4">
    <source>
        <dbReference type="ARBA" id="ARBA00022840"/>
    </source>
</evidence>
<dbReference type="InterPro" id="IPR003789">
    <property type="entry name" value="Asn/Gln_tRNA_amidoTrase-B-like"/>
</dbReference>
<dbReference type="Gene3D" id="1.10.10.410">
    <property type="match status" value="1"/>
</dbReference>
<dbReference type="AlphaFoldDB" id="A0AAP0CQC8"/>
<keyword evidence="8" id="KW-0496">Mitochondrion</keyword>
<dbReference type="GO" id="GO:0050567">
    <property type="term" value="F:glutaminyl-tRNA synthase (glutamine-hydrolyzing) activity"/>
    <property type="evidence" value="ECO:0007669"/>
    <property type="project" value="UniProtKB-UniRule"/>
</dbReference>
<evidence type="ECO:0000256" key="7">
    <source>
        <dbReference type="ARBA" id="ARBA00047913"/>
    </source>
</evidence>
<dbReference type="GO" id="GO:0030956">
    <property type="term" value="C:glutamyl-tRNA(Gln) amidotransferase complex"/>
    <property type="evidence" value="ECO:0007669"/>
    <property type="project" value="UniProtKB-UniRule"/>
</dbReference>
<dbReference type="InterPro" id="IPR018027">
    <property type="entry name" value="Asn/Gln_amidotransferase"/>
</dbReference>
<dbReference type="Pfam" id="PF02637">
    <property type="entry name" value="GatB_Yqey"/>
    <property type="match status" value="1"/>
</dbReference>
<evidence type="ECO:0000256" key="1">
    <source>
        <dbReference type="ARBA" id="ARBA00005306"/>
    </source>
</evidence>
<dbReference type="InterPro" id="IPR014746">
    <property type="entry name" value="Gln_synth/guanido_kin_cat_dom"/>
</dbReference>
<proteinExistence type="inferred from homology"/>